<protein>
    <recommendedName>
        <fullName evidence="2">Lipid/polyisoprenoid-binding YceI-like domain-containing protein</fullName>
    </recommendedName>
</protein>
<keyword evidence="4" id="KW-1185">Reference proteome</keyword>
<organism evidence="3 4">
    <name type="scientific">Catenovulum maritimum</name>
    <dbReference type="NCBI Taxonomy" id="1513271"/>
    <lineage>
        <taxon>Bacteria</taxon>
        <taxon>Pseudomonadati</taxon>
        <taxon>Pseudomonadota</taxon>
        <taxon>Gammaproteobacteria</taxon>
        <taxon>Alteromonadales</taxon>
        <taxon>Alteromonadaceae</taxon>
        <taxon>Catenovulum</taxon>
    </lineage>
</organism>
<accession>A0A0J8GSR0</accession>
<feature type="domain" description="Lipid/polyisoprenoid-binding YceI-like" evidence="2">
    <location>
        <begin position="24"/>
        <end position="193"/>
    </location>
</feature>
<dbReference type="InterPro" id="IPR027016">
    <property type="entry name" value="UCP029811"/>
</dbReference>
<dbReference type="OrthoDB" id="9793816at2"/>
<evidence type="ECO:0000259" key="2">
    <source>
        <dbReference type="SMART" id="SM00867"/>
    </source>
</evidence>
<evidence type="ECO:0000256" key="1">
    <source>
        <dbReference type="SAM" id="SignalP"/>
    </source>
</evidence>
<feature type="signal peptide" evidence="1">
    <location>
        <begin position="1"/>
        <end position="23"/>
    </location>
</feature>
<reference evidence="3 4" key="1">
    <citation type="submission" date="2015-04" db="EMBL/GenBank/DDBJ databases">
        <title>Draft Genome Sequence of the Novel Agar-Digesting Marine Bacterium Q1.</title>
        <authorList>
            <person name="Li Y."/>
            <person name="Li D."/>
            <person name="Chen G."/>
            <person name="Du Z."/>
        </authorList>
    </citation>
    <scope>NUCLEOTIDE SEQUENCE [LARGE SCALE GENOMIC DNA]</scope>
    <source>
        <strain evidence="3 4">Q1</strain>
    </source>
</reference>
<dbReference type="RefSeq" id="WP_048694306.1">
    <property type="nucleotide sequence ID" value="NZ_KQ130499.1"/>
</dbReference>
<dbReference type="SUPFAM" id="SSF101874">
    <property type="entry name" value="YceI-like"/>
    <property type="match status" value="1"/>
</dbReference>
<dbReference type="Gene3D" id="2.40.128.110">
    <property type="entry name" value="Lipid/polyisoprenoid-binding, YceI-like"/>
    <property type="match status" value="1"/>
</dbReference>
<dbReference type="InterPro" id="IPR007372">
    <property type="entry name" value="Lipid/polyisoprenoid-bd_YceI"/>
</dbReference>
<dbReference type="SMART" id="SM00867">
    <property type="entry name" value="YceI"/>
    <property type="match status" value="1"/>
</dbReference>
<dbReference type="Pfam" id="PF04264">
    <property type="entry name" value="YceI"/>
    <property type="match status" value="1"/>
</dbReference>
<feature type="chain" id="PRO_5005298714" description="Lipid/polyisoprenoid-binding YceI-like domain-containing protein" evidence="1">
    <location>
        <begin position="24"/>
        <end position="195"/>
    </location>
</feature>
<dbReference type="Proteomes" id="UP000037600">
    <property type="component" value="Unassembled WGS sequence"/>
</dbReference>
<proteinExistence type="predicted"/>
<dbReference type="STRING" id="1513271.XM47_15135"/>
<dbReference type="EMBL" id="LAZL01000027">
    <property type="protein sequence ID" value="KMT64324.1"/>
    <property type="molecule type" value="Genomic_DNA"/>
</dbReference>
<dbReference type="AlphaFoldDB" id="A0A0J8GSR0"/>
<evidence type="ECO:0000313" key="3">
    <source>
        <dbReference type="EMBL" id="KMT64324.1"/>
    </source>
</evidence>
<name>A0A0J8GSR0_9ALTE</name>
<keyword evidence="1" id="KW-0732">Signal</keyword>
<dbReference type="InterPro" id="IPR036761">
    <property type="entry name" value="TTHA0802/YceI-like_sf"/>
</dbReference>
<dbReference type="PATRIC" id="fig|1513271.3.peg.3116"/>
<evidence type="ECO:0000313" key="4">
    <source>
        <dbReference type="Proteomes" id="UP000037600"/>
    </source>
</evidence>
<sequence length="195" mass="21571">MKFKQLSLGLGLLLSLSTTQAFADWSLVNSQSQLNFLSTKKSQVTELHKFNQLSGKVSDLGQVEIQIDLNSVDTQIPIRNQRMQEFLFETTKFATAELTAQLKPALLKSLALGSAEQISLKAELNLHGHKQNIDVQAIVFKQANNDLKVISTQPILLQASQFDLVNGLNKLQELAGLPSITYTVPVTFSLEFKAD</sequence>
<dbReference type="PIRSF" id="PIRSF029811">
    <property type="entry name" value="UCP029811"/>
    <property type="match status" value="1"/>
</dbReference>
<gene>
    <name evidence="3" type="ORF">XM47_15135</name>
</gene>
<comment type="caution">
    <text evidence="3">The sequence shown here is derived from an EMBL/GenBank/DDBJ whole genome shotgun (WGS) entry which is preliminary data.</text>
</comment>